<evidence type="ECO:0000313" key="4">
    <source>
        <dbReference type="Proteomes" id="UP000694501"/>
    </source>
</evidence>
<dbReference type="Proteomes" id="UP000694501">
    <property type="component" value="Unassembled WGS sequence"/>
</dbReference>
<dbReference type="RefSeq" id="WP_211039256.1">
    <property type="nucleotide sequence ID" value="NZ_JAELVF020000001.1"/>
</dbReference>
<gene>
    <name evidence="3" type="ORF">JGS22_017925</name>
</gene>
<dbReference type="Gene3D" id="2.160.20.10">
    <property type="entry name" value="Single-stranded right-handed beta-helix, Pectin lyase-like"/>
    <property type="match status" value="1"/>
</dbReference>
<dbReference type="InterPro" id="IPR011050">
    <property type="entry name" value="Pectin_lyase_fold/virulence"/>
</dbReference>
<keyword evidence="1" id="KW-0732">Signal</keyword>
<dbReference type="EMBL" id="JAELVF020000001">
    <property type="protein sequence ID" value="MBU7599444.1"/>
    <property type="molecule type" value="Genomic_DNA"/>
</dbReference>
<dbReference type="SMART" id="SM00710">
    <property type="entry name" value="PbH1"/>
    <property type="match status" value="5"/>
</dbReference>
<reference evidence="3" key="1">
    <citation type="submission" date="2021-06" db="EMBL/GenBank/DDBJ databases">
        <title>Sequencing of actinobacteria type strains.</title>
        <authorList>
            <person name="Nguyen G.-S."/>
            <person name="Wentzel A."/>
        </authorList>
    </citation>
    <scope>NUCLEOTIDE SEQUENCE</scope>
    <source>
        <strain evidence="3">P38-E01</strain>
    </source>
</reference>
<protein>
    <submittedName>
        <fullName evidence="3">Right-handed parallel beta-helix repeat-containing protein</fullName>
    </submittedName>
</protein>
<sequence length="340" mass="35037">MSSRPRAARFRRAVLTCSTSLVVLGVVCTTTASAVPGSSAPQAADGGASVRVADGGELKEALASAEPGQTIELADGVYAGNFKINRPGERENRIILTGSADAVLTAPSGGGYGLHVDSASHWTIHGVTVTGGQKGVMVDASDYVVLDSITVHDLTMEGVHFRRSSSHGVLKNSTVRDTGTDGRGMGEGVYIGSANTLEDRSDRVRIENNTIGPRVRGENVDIKEGTTGGTVSGNTFHGDGLANVHYDDSWVDVKGNDYLIENNTGVGTLNDGYQTHSPQPGWGCGTVFRGNDSDLTGATGSGRYAFEITNHDAASCPVTIASDNTVTGGDGSATPGVPIG</sequence>
<feature type="signal peptide" evidence="1">
    <location>
        <begin position="1"/>
        <end position="34"/>
    </location>
</feature>
<dbReference type="InterPro" id="IPR006626">
    <property type="entry name" value="PbH1"/>
</dbReference>
<accession>A0A949JIU5</accession>
<dbReference type="SUPFAM" id="SSF51126">
    <property type="entry name" value="Pectin lyase-like"/>
    <property type="match status" value="1"/>
</dbReference>
<dbReference type="InterPro" id="IPR039448">
    <property type="entry name" value="Beta_helix"/>
</dbReference>
<keyword evidence="4" id="KW-1185">Reference proteome</keyword>
<evidence type="ECO:0000313" key="3">
    <source>
        <dbReference type="EMBL" id="MBU7599444.1"/>
    </source>
</evidence>
<evidence type="ECO:0000259" key="2">
    <source>
        <dbReference type="Pfam" id="PF13229"/>
    </source>
</evidence>
<evidence type="ECO:0000256" key="1">
    <source>
        <dbReference type="SAM" id="SignalP"/>
    </source>
</evidence>
<dbReference type="InterPro" id="IPR012334">
    <property type="entry name" value="Pectin_lyas_fold"/>
</dbReference>
<feature type="domain" description="Right handed beta helix" evidence="2">
    <location>
        <begin position="113"/>
        <end position="193"/>
    </location>
</feature>
<organism evidence="3 4">
    <name type="scientific">Streptomyces tardus</name>
    <dbReference type="NCBI Taxonomy" id="2780544"/>
    <lineage>
        <taxon>Bacteria</taxon>
        <taxon>Bacillati</taxon>
        <taxon>Actinomycetota</taxon>
        <taxon>Actinomycetes</taxon>
        <taxon>Kitasatosporales</taxon>
        <taxon>Streptomycetaceae</taxon>
        <taxon>Streptomyces</taxon>
    </lineage>
</organism>
<feature type="chain" id="PRO_5037888887" evidence="1">
    <location>
        <begin position="35"/>
        <end position="340"/>
    </location>
</feature>
<name>A0A949JIU5_9ACTN</name>
<dbReference type="Pfam" id="PF13229">
    <property type="entry name" value="Beta_helix"/>
    <property type="match status" value="1"/>
</dbReference>
<dbReference type="AlphaFoldDB" id="A0A949JIU5"/>
<comment type="caution">
    <text evidence="3">The sequence shown here is derived from an EMBL/GenBank/DDBJ whole genome shotgun (WGS) entry which is preliminary data.</text>
</comment>
<proteinExistence type="predicted"/>